<gene>
    <name evidence="3" type="ORF">JFN88_22550</name>
</gene>
<dbReference type="GO" id="GO:0008168">
    <property type="term" value="F:methyltransferase activity"/>
    <property type="evidence" value="ECO:0007669"/>
    <property type="project" value="UniProtKB-KW"/>
</dbReference>
<dbReference type="PANTHER" id="PTHR43861">
    <property type="entry name" value="TRANS-ACONITATE 2-METHYLTRANSFERASE-RELATED"/>
    <property type="match status" value="1"/>
</dbReference>
<dbReference type="RefSeq" id="WP_199021608.1">
    <property type="nucleotide sequence ID" value="NZ_JAELUP010000113.1"/>
</dbReference>
<dbReference type="AlphaFoldDB" id="A0A934MR89"/>
<name>A0A934MR89_9BACL</name>
<feature type="domain" description="Methyltransferase" evidence="2">
    <location>
        <begin position="47"/>
        <end position="141"/>
    </location>
</feature>
<dbReference type="InterPro" id="IPR029063">
    <property type="entry name" value="SAM-dependent_MTases_sf"/>
</dbReference>
<evidence type="ECO:0000256" key="1">
    <source>
        <dbReference type="ARBA" id="ARBA00022679"/>
    </source>
</evidence>
<keyword evidence="1" id="KW-0808">Transferase</keyword>
<evidence type="ECO:0000313" key="4">
    <source>
        <dbReference type="Proteomes" id="UP000640274"/>
    </source>
</evidence>
<dbReference type="EMBL" id="JAELUP010000113">
    <property type="protein sequence ID" value="MBJ6364001.1"/>
    <property type="molecule type" value="Genomic_DNA"/>
</dbReference>
<dbReference type="Pfam" id="PF13649">
    <property type="entry name" value="Methyltransf_25"/>
    <property type="match status" value="1"/>
</dbReference>
<keyword evidence="4" id="KW-1185">Reference proteome</keyword>
<comment type="caution">
    <text evidence="3">The sequence shown here is derived from an EMBL/GenBank/DDBJ whole genome shotgun (WGS) entry which is preliminary data.</text>
</comment>
<dbReference type="SUPFAM" id="SSF53335">
    <property type="entry name" value="S-adenosyl-L-methionine-dependent methyltransferases"/>
    <property type="match status" value="1"/>
</dbReference>
<dbReference type="Gene3D" id="3.40.50.150">
    <property type="entry name" value="Vaccinia Virus protein VP39"/>
    <property type="match status" value="1"/>
</dbReference>
<organism evidence="3 4">
    <name type="scientific">Paenibacillus roseus</name>
    <dbReference type="NCBI Taxonomy" id="2798579"/>
    <lineage>
        <taxon>Bacteria</taxon>
        <taxon>Bacillati</taxon>
        <taxon>Bacillota</taxon>
        <taxon>Bacilli</taxon>
        <taxon>Bacillales</taxon>
        <taxon>Paenibacillaceae</taxon>
        <taxon>Paenibacillus</taxon>
    </lineage>
</organism>
<evidence type="ECO:0000313" key="3">
    <source>
        <dbReference type="EMBL" id="MBJ6364001.1"/>
    </source>
</evidence>
<protein>
    <submittedName>
        <fullName evidence="3">Methyltransferase domain-containing protein</fullName>
    </submittedName>
</protein>
<keyword evidence="3" id="KW-0489">Methyltransferase</keyword>
<sequence>MNPHIKQMFDSNASHFDPERRQLIPCFDDFYGMALSLVESDNPTPRILDLGAGTGLFSGMVLQKYPNAHLTLVDLSDKMMEAAQARFKQTANIEYIVADYTEYEFPGSYDFVISSLSIHHLTHPLKQRLFSKIYPLLQDGGSFINADQAAGHTPQADAYYRKRWLESVYGSGLSEASIQASIKRRELDINAKPEDQLNWLKQAGFADVDCVYKHFEFTVFYAHKHSG</sequence>
<dbReference type="GO" id="GO:0032259">
    <property type="term" value="P:methylation"/>
    <property type="evidence" value="ECO:0007669"/>
    <property type="project" value="UniProtKB-KW"/>
</dbReference>
<evidence type="ECO:0000259" key="2">
    <source>
        <dbReference type="Pfam" id="PF13649"/>
    </source>
</evidence>
<dbReference type="Proteomes" id="UP000640274">
    <property type="component" value="Unassembled WGS sequence"/>
</dbReference>
<reference evidence="3" key="1">
    <citation type="submission" date="2020-12" db="EMBL/GenBank/DDBJ databases">
        <authorList>
            <person name="Huq M.A."/>
        </authorList>
    </citation>
    <scope>NUCLEOTIDE SEQUENCE</scope>
    <source>
        <strain evidence="3">MAHUQ-46</strain>
    </source>
</reference>
<proteinExistence type="predicted"/>
<dbReference type="CDD" id="cd02440">
    <property type="entry name" value="AdoMet_MTases"/>
    <property type="match status" value="1"/>
</dbReference>
<dbReference type="InterPro" id="IPR041698">
    <property type="entry name" value="Methyltransf_25"/>
</dbReference>
<accession>A0A934MR89</accession>